<sequence length="216" mass="24779">MFGNDGTRGSGSNYFRSEDYRLFRNLGNFLDLSRSDYVKPTRKRGGCFWCLEAVYQMAEGVESVVSGYAAGQTKDPDYRSVCSGTTGHAEVVQITFDPKIIGYSEILEIFWISHDPTTLNRQGNDVGTQYRSIILYHSPEQKKQAEQSVQKAGKYFSDPIVTQVETLKEFYPAENYHQNYFRTNPKQAYCHYVIKPKIDKYLKTGFKVRKEGPEIV</sequence>
<reference evidence="6 7" key="2">
    <citation type="journal article" date="2014" name="Emerg. Microbes Infect.">
        <title>Potential impact on kidney infection: a whole-genome analysis of Leptospira santarosai serovar Shermani.</title>
        <authorList>
            <person name="Chou L.F."/>
            <person name="Chen T.W."/>
            <person name="Ko Y.C."/>
            <person name="Pan M.J."/>
            <person name="Tian Y.C."/>
            <person name="Chiu C.H."/>
            <person name="Tang P."/>
            <person name="Hung C.C."/>
            <person name="Yang C.W."/>
        </authorList>
    </citation>
    <scope>NUCLEOTIDE SEQUENCE</scope>
    <source>
        <strain evidence="6 7">LT 821</strain>
    </source>
</reference>
<comment type="similarity">
    <text evidence="4">Belongs to the MsrA Met sulfoxide reductase family.</text>
</comment>
<comment type="function">
    <text evidence="4">Has an important function as a repair enzyme for proteins that have been inactivated by oxidation. Catalyzes the reversible oxidation-reduction of methionine sulfoxide in proteins to methionine.</text>
</comment>
<accession>A0A097ES70</accession>
<gene>
    <name evidence="4" type="primary">msrA</name>
    <name evidence="6" type="ORF">LSS_22880</name>
</gene>
<dbReference type="SUPFAM" id="SSF55068">
    <property type="entry name" value="Peptide methionine sulfoxide reductase"/>
    <property type="match status" value="1"/>
</dbReference>
<evidence type="ECO:0000256" key="3">
    <source>
        <dbReference type="ARBA" id="ARBA00048782"/>
    </source>
</evidence>
<evidence type="ECO:0000256" key="2">
    <source>
        <dbReference type="ARBA" id="ARBA00047806"/>
    </source>
</evidence>
<keyword evidence="1 4" id="KW-0560">Oxidoreductase</keyword>
<dbReference type="Pfam" id="PF01625">
    <property type="entry name" value="PMSR"/>
    <property type="match status" value="1"/>
</dbReference>
<evidence type="ECO:0000259" key="5">
    <source>
        <dbReference type="Pfam" id="PF01625"/>
    </source>
</evidence>
<dbReference type="HAMAP" id="MF_01401">
    <property type="entry name" value="MsrA"/>
    <property type="match status" value="1"/>
</dbReference>
<dbReference type="InterPro" id="IPR036509">
    <property type="entry name" value="Met_Sox_Rdtase_MsrA_sf"/>
</dbReference>
<dbReference type="AlphaFoldDB" id="A0A097ES70"/>
<name>A0A097ES70_9LEPT</name>
<evidence type="ECO:0000256" key="4">
    <source>
        <dbReference type="HAMAP-Rule" id="MF_01401"/>
    </source>
</evidence>
<dbReference type="PANTHER" id="PTHR43774:SF1">
    <property type="entry name" value="PEPTIDE METHIONINE SULFOXIDE REDUCTASE MSRA 2"/>
    <property type="match status" value="1"/>
</dbReference>
<feature type="active site" evidence="4">
    <location>
        <position position="47"/>
    </location>
</feature>
<feature type="domain" description="Peptide methionine sulphoxide reductase MsrA" evidence="5">
    <location>
        <begin position="45"/>
        <end position="191"/>
    </location>
</feature>
<dbReference type="PANTHER" id="PTHR43774">
    <property type="entry name" value="PEPTIDE METHIONINE SULFOXIDE REDUCTASE"/>
    <property type="match status" value="1"/>
</dbReference>
<reference evidence="6 7" key="1">
    <citation type="journal article" date="2012" name="Gene">
        <title>Sequence of Leptospira santarosai serovar Shermani genome and prediction of virulence-associated genes.</title>
        <authorList>
            <person name="Chou L.F."/>
            <person name="Chen Y.T."/>
            <person name="Lu C.W."/>
            <person name="Ko Y.C."/>
            <person name="Tang C.Y."/>
            <person name="Pan M.J."/>
            <person name="Tian Y.C."/>
            <person name="Chiu C.H."/>
            <person name="Hung C.C."/>
            <person name="Yang C.W."/>
        </authorList>
    </citation>
    <scope>NUCLEOTIDE SEQUENCE [LARGE SCALE GENOMIC DNA]</scope>
    <source>
        <strain evidence="6">LT 821</strain>
    </source>
</reference>
<evidence type="ECO:0000313" key="7">
    <source>
        <dbReference type="Proteomes" id="UP000035800"/>
    </source>
</evidence>
<dbReference type="EC" id="1.8.4.11" evidence="4"/>
<dbReference type="GO" id="GO:0008113">
    <property type="term" value="F:peptide-methionine (S)-S-oxide reductase activity"/>
    <property type="evidence" value="ECO:0007669"/>
    <property type="project" value="UniProtKB-UniRule"/>
</dbReference>
<dbReference type="Proteomes" id="UP000035800">
    <property type="component" value="Chromosome I"/>
</dbReference>
<dbReference type="Gene3D" id="3.30.1060.10">
    <property type="entry name" value="Peptide methionine sulphoxide reductase MsrA"/>
    <property type="match status" value="1"/>
</dbReference>
<dbReference type="EMBL" id="CP006694">
    <property type="protein sequence ID" value="AIT10778.1"/>
    <property type="molecule type" value="Genomic_DNA"/>
</dbReference>
<dbReference type="STRING" id="758847.LSS_22880"/>
<protein>
    <recommendedName>
        <fullName evidence="4">Peptide methionine sulfoxide reductase MsrA</fullName>
        <shortName evidence="4">Protein-methionine-S-oxide reductase</shortName>
        <ecNumber evidence="4">1.8.4.11</ecNumber>
    </recommendedName>
    <alternativeName>
        <fullName evidence="4">Peptide-methionine (S)-S-oxide reductase</fullName>
        <shortName evidence="4">Peptide Met(O) reductase</shortName>
    </alternativeName>
</protein>
<dbReference type="NCBIfam" id="TIGR00401">
    <property type="entry name" value="msrA"/>
    <property type="match status" value="1"/>
</dbReference>
<comment type="catalytic activity">
    <reaction evidence="2 4">
        <text>L-methionyl-[protein] + [thioredoxin]-disulfide + H2O = L-methionyl-(S)-S-oxide-[protein] + [thioredoxin]-dithiol</text>
        <dbReference type="Rhea" id="RHEA:14217"/>
        <dbReference type="Rhea" id="RHEA-COMP:10698"/>
        <dbReference type="Rhea" id="RHEA-COMP:10700"/>
        <dbReference type="Rhea" id="RHEA-COMP:12313"/>
        <dbReference type="Rhea" id="RHEA-COMP:12315"/>
        <dbReference type="ChEBI" id="CHEBI:15377"/>
        <dbReference type="ChEBI" id="CHEBI:16044"/>
        <dbReference type="ChEBI" id="CHEBI:29950"/>
        <dbReference type="ChEBI" id="CHEBI:44120"/>
        <dbReference type="ChEBI" id="CHEBI:50058"/>
        <dbReference type="EC" id="1.8.4.11"/>
    </reaction>
</comment>
<organism evidence="6 7">
    <name type="scientific">Leptospira santarosai serovar Shermani str. LT 821</name>
    <dbReference type="NCBI Taxonomy" id="758847"/>
    <lineage>
        <taxon>Bacteria</taxon>
        <taxon>Pseudomonadati</taxon>
        <taxon>Spirochaetota</taxon>
        <taxon>Spirochaetia</taxon>
        <taxon>Leptospirales</taxon>
        <taxon>Leptospiraceae</taxon>
        <taxon>Leptospira</taxon>
    </lineage>
</organism>
<evidence type="ECO:0000313" key="6">
    <source>
        <dbReference type="EMBL" id="AIT10778.1"/>
    </source>
</evidence>
<proteinExistence type="inferred from homology"/>
<dbReference type="KEGG" id="lst:LSS_22880"/>
<comment type="catalytic activity">
    <reaction evidence="3 4">
        <text>[thioredoxin]-disulfide + L-methionine + H2O = L-methionine (S)-S-oxide + [thioredoxin]-dithiol</text>
        <dbReference type="Rhea" id="RHEA:19993"/>
        <dbReference type="Rhea" id="RHEA-COMP:10698"/>
        <dbReference type="Rhea" id="RHEA-COMP:10700"/>
        <dbReference type="ChEBI" id="CHEBI:15377"/>
        <dbReference type="ChEBI" id="CHEBI:29950"/>
        <dbReference type="ChEBI" id="CHEBI:50058"/>
        <dbReference type="ChEBI" id="CHEBI:57844"/>
        <dbReference type="ChEBI" id="CHEBI:58772"/>
        <dbReference type="EC" id="1.8.4.11"/>
    </reaction>
</comment>
<dbReference type="InterPro" id="IPR002569">
    <property type="entry name" value="Met_Sox_Rdtase_MsrA_dom"/>
</dbReference>
<evidence type="ECO:0000256" key="1">
    <source>
        <dbReference type="ARBA" id="ARBA00023002"/>
    </source>
</evidence>
<dbReference type="GO" id="GO:0033744">
    <property type="term" value="F:L-methionine:thioredoxin-disulfide S-oxidoreductase activity"/>
    <property type="evidence" value="ECO:0007669"/>
    <property type="project" value="RHEA"/>
</dbReference>